<dbReference type="EMBL" id="UESZ01000001">
    <property type="protein sequence ID" value="SSA35078.1"/>
    <property type="molecule type" value="Genomic_DNA"/>
</dbReference>
<dbReference type="Proteomes" id="UP000250028">
    <property type="component" value="Unassembled WGS sequence"/>
</dbReference>
<name>A0A2Y8ZUX4_9MICO</name>
<gene>
    <name evidence="2" type="ORF">SAMN04489750_2413</name>
</gene>
<dbReference type="InterPro" id="IPR038670">
    <property type="entry name" value="HslJ-like_sf"/>
</dbReference>
<dbReference type="PANTHER" id="PTHR35535">
    <property type="entry name" value="HEAT SHOCK PROTEIN HSLJ"/>
    <property type="match status" value="1"/>
</dbReference>
<protein>
    <submittedName>
        <fullName evidence="2">Heat shock protein HslJ</fullName>
    </submittedName>
</protein>
<evidence type="ECO:0000313" key="3">
    <source>
        <dbReference type="Proteomes" id="UP000250028"/>
    </source>
</evidence>
<dbReference type="AlphaFoldDB" id="A0A2Y8ZUX4"/>
<dbReference type="Pfam" id="PF03724">
    <property type="entry name" value="META"/>
    <property type="match status" value="1"/>
</dbReference>
<dbReference type="InterPro" id="IPR005184">
    <property type="entry name" value="DUF306_Meta_HslJ"/>
</dbReference>
<dbReference type="OrthoDB" id="507754at2"/>
<organism evidence="2 3">
    <name type="scientific">Branchiibius hedensis</name>
    <dbReference type="NCBI Taxonomy" id="672460"/>
    <lineage>
        <taxon>Bacteria</taxon>
        <taxon>Bacillati</taxon>
        <taxon>Actinomycetota</taxon>
        <taxon>Actinomycetes</taxon>
        <taxon>Micrococcales</taxon>
        <taxon>Dermacoccaceae</taxon>
        <taxon>Branchiibius</taxon>
    </lineage>
</organism>
<feature type="domain" description="DUF306" evidence="1">
    <location>
        <begin position="18"/>
        <end position="121"/>
    </location>
</feature>
<keyword evidence="3" id="KW-1185">Reference proteome</keyword>
<evidence type="ECO:0000313" key="2">
    <source>
        <dbReference type="EMBL" id="SSA35078.1"/>
    </source>
</evidence>
<dbReference type="RefSeq" id="WP_109686109.1">
    <property type="nucleotide sequence ID" value="NZ_QGDN01000001.1"/>
</dbReference>
<keyword evidence="2" id="KW-0346">Stress response</keyword>
<reference evidence="3" key="1">
    <citation type="submission" date="2016-10" db="EMBL/GenBank/DDBJ databases">
        <authorList>
            <person name="Varghese N."/>
            <person name="Submissions S."/>
        </authorList>
    </citation>
    <scope>NUCLEOTIDE SEQUENCE [LARGE SCALE GENOMIC DNA]</scope>
    <source>
        <strain evidence="3">DSM 22951</strain>
    </source>
</reference>
<sequence length="130" mass="13766">MTDGFQPYEEPTADVVGQLNGRSFVSSTVTGHDLVADSSISLSFEDGRLAARPGCNNYSGPVAVTDGNLAWSGPAISTRMACSEELMAQDDWFNQLLTSGAAFTVGENTLTLTAGEVTLEFAELQPLDEI</sequence>
<evidence type="ECO:0000259" key="1">
    <source>
        <dbReference type="Pfam" id="PF03724"/>
    </source>
</evidence>
<dbReference type="InterPro" id="IPR053147">
    <property type="entry name" value="Hsp_HslJ-like"/>
</dbReference>
<accession>A0A2Y8ZUX4</accession>
<dbReference type="Gene3D" id="2.40.128.270">
    <property type="match status" value="1"/>
</dbReference>
<dbReference type="PANTHER" id="PTHR35535:SF1">
    <property type="entry name" value="HEAT SHOCK PROTEIN HSLJ"/>
    <property type="match status" value="1"/>
</dbReference>
<proteinExistence type="predicted"/>